<sequence length="111" mass="12213">MSRWDNPEQGLSLTAMGIPLWLDHFATFNKVLGFLLYAFSLYVAFASSLWQGLTYAAVFTVGRALILGAGLTVTQNTNRPAPFIVAVVLCTALMLVYNAAVVTHFLELWTL</sequence>
<dbReference type="STRING" id="1420916.AU14_14810"/>
<dbReference type="AlphaFoldDB" id="W5YM54"/>
<keyword evidence="3" id="KW-1185">Reference proteome</keyword>
<gene>
    <name evidence="2" type="ORF">AU14_14810</name>
</gene>
<evidence type="ECO:0000256" key="1">
    <source>
        <dbReference type="SAM" id="Phobius"/>
    </source>
</evidence>
<keyword evidence="1" id="KW-0472">Membrane</keyword>
<evidence type="ECO:0000313" key="3">
    <source>
        <dbReference type="Proteomes" id="UP000061489"/>
    </source>
</evidence>
<dbReference type="RefSeq" id="WP_041341854.1">
    <property type="nucleotide sequence ID" value="NZ_CP007151.1"/>
</dbReference>
<feature type="transmembrane region" description="Helical" evidence="1">
    <location>
        <begin position="20"/>
        <end position="45"/>
    </location>
</feature>
<protein>
    <submittedName>
        <fullName evidence="2">Uncharacterized protein</fullName>
    </submittedName>
</protein>
<dbReference type="EMBL" id="CP007151">
    <property type="protein sequence ID" value="AHI30186.1"/>
    <property type="molecule type" value="Genomic_DNA"/>
</dbReference>
<dbReference type="KEGG" id="msx:AU14_14810"/>
<keyword evidence="1" id="KW-0812">Transmembrane</keyword>
<dbReference type="Proteomes" id="UP000061489">
    <property type="component" value="Chromosome"/>
</dbReference>
<organism evidence="2 3">
    <name type="scientific">Marinobacter similis</name>
    <dbReference type="NCBI Taxonomy" id="1420916"/>
    <lineage>
        <taxon>Bacteria</taxon>
        <taxon>Pseudomonadati</taxon>
        <taxon>Pseudomonadota</taxon>
        <taxon>Gammaproteobacteria</taxon>
        <taxon>Pseudomonadales</taxon>
        <taxon>Marinobacteraceae</taxon>
        <taxon>Marinobacter</taxon>
    </lineage>
</organism>
<dbReference type="HOGENOM" id="CLU_2155307_0_0_6"/>
<proteinExistence type="predicted"/>
<reference evidence="2 3" key="1">
    <citation type="journal article" date="2014" name="Genome Announc.">
        <title>Draft Genome Sequences of Marinobacter similis A3d10T and Marinobacter salarius R9SW1T.</title>
        <authorList>
            <person name="Ivanova E.P."/>
            <person name="Ng H.J."/>
            <person name="Webb H.K."/>
            <person name="Feng G."/>
            <person name="Oshima K."/>
            <person name="Hattori M."/>
            <person name="Ohkuma M."/>
            <person name="Sergeev A.F."/>
            <person name="Mikhailov V.V."/>
            <person name="Crawford R.J."/>
            <person name="Sawabe T."/>
        </authorList>
    </citation>
    <scope>NUCLEOTIDE SEQUENCE [LARGE SCALE GENOMIC DNA]</scope>
    <source>
        <strain evidence="2 3">A3d10</strain>
    </source>
</reference>
<accession>W5YM54</accession>
<name>W5YM54_9GAMM</name>
<feature type="transmembrane region" description="Helical" evidence="1">
    <location>
        <begin position="52"/>
        <end position="71"/>
    </location>
</feature>
<evidence type="ECO:0000313" key="2">
    <source>
        <dbReference type="EMBL" id="AHI30186.1"/>
    </source>
</evidence>
<feature type="transmembrane region" description="Helical" evidence="1">
    <location>
        <begin position="83"/>
        <end position="106"/>
    </location>
</feature>
<keyword evidence="1" id="KW-1133">Transmembrane helix</keyword>